<dbReference type="Pfam" id="PF01145">
    <property type="entry name" value="Band_7"/>
    <property type="match status" value="1"/>
</dbReference>
<evidence type="ECO:0000256" key="4">
    <source>
        <dbReference type="SAM" id="MobiDB-lite"/>
    </source>
</evidence>
<gene>
    <name evidence="6" type="ORF">BSAL_57320</name>
</gene>
<evidence type="ECO:0000256" key="1">
    <source>
        <dbReference type="ARBA" id="ARBA00004173"/>
    </source>
</evidence>
<accession>A0A0S4INS2</accession>
<reference evidence="7" key="1">
    <citation type="submission" date="2015-09" db="EMBL/GenBank/DDBJ databases">
        <authorList>
            <consortium name="Pathogen Informatics"/>
        </authorList>
    </citation>
    <scope>NUCLEOTIDE SEQUENCE [LARGE SCALE GENOMIC DNA]</scope>
    <source>
        <strain evidence="7">Lake Konstanz</strain>
    </source>
</reference>
<sequence length="357" mass="39872">MLRRSLRRLTDEGYDRVGAAAAANRYYYTQHGAPPSSYSVPRVPVDPSAFIEPVPRNGLFNIVPQGRQYVVERLGKYQRTLDPGWWIVVPMLDRIRYVYNTKEQGIPIPNQSAITGDNVIVEIDGVLFLRIVDPEKASYNIENPIYQLINLAQTTMRSEIGKLKLDTLFAERANLNVAIVQAIQKEAWEWGVECKRYEIRDIQVSDIVRQSMDLQAEAERRKRKLVLESEGDSQAETNRAEGKRNAQVQLADGNKYSVERRAEAEAEATRVLAKATADSVEIVADVIRRNKDVADQVLGLRVAEKYITEFGNIAKEGNTVVLSNQVSDPAAFAAQAMAIYGSTAKKGGVIPPALPQK</sequence>
<dbReference type="PANTHER" id="PTHR43327">
    <property type="entry name" value="STOMATIN-LIKE PROTEIN 2, MITOCHONDRIAL"/>
    <property type="match status" value="1"/>
</dbReference>
<dbReference type="InterPro" id="IPR001972">
    <property type="entry name" value="Stomatin_HflK_fam"/>
</dbReference>
<evidence type="ECO:0000256" key="2">
    <source>
        <dbReference type="ARBA" id="ARBA00008164"/>
    </source>
</evidence>
<dbReference type="FunFam" id="3.30.479.30:FF:000004">
    <property type="entry name" value="Putative membrane protease family, stomatin"/>
    <property type="match status" value="1"/>
</dbReference>
<dbReference type="GO" id="GO:0098552">
    <property type="term" value="C:side of membrane"/>
    <property type="evidence" value="ECO:0007669"/>
    <property type="project" value="UniProtKB-ARBA"/>
</dbReference>
<dbReference type="InterPro" id="IPR036013">
    <property type="entry name" value="Band_7/SPFH_dom_sf"/>
</dbReference>
<feature type="domain" description="Band 7" evidence="5">
    <location>
        <begin position="58"/>
        <end position="216"/>
    </location>
</feature>
<dbReference type="PANTHER" id="PTHR43327:SF10">
    <property type="entry name" value="STOMATIN-LIKE PROTEIN 2, MITOCHONDRIAL"/>
    <property type="match status" value="1"/>
</dbReference>
<dbReference type="EMBL" id="CYKH01000211">
    <property type="protein sequence ID" value="CUE91109.1"/>
    <property type="molecule type" value="Genomic_DNA"/>
</dbReference>
<feature type="region of interest" description="Disordered" evidence="4">
    <location>
        <begin position="225"/>
        <end position="246"/>
    </location>
</feature>
<dbReference type="OMA" id="AENPIFA"/>
<keyword evidence="7" id="KW-1185">Reference proteome</keyword>
<dbReference type="Proteomes" id="UP000051952">
    <property type="component" value="Unassembled WGS sequence"/>
</dbReference>
<dbReference type="GO" id="GO:0007005">
    <property type="term" value="P:mitochondrion organization"/>
    <property type="evidence" value="ECO:0007669"/>
    <property type="project" value="TreeGrafter"/>
</dbReference>
<comment type="similarity">
    <text evidence="2">Belongs to the band 7/mec-2 family.</text>
</comment>
<dbReference type="InterPro" id="IPR032435">
    <property type="entry name" value="STML2-like_C"/>
</dbReference>
<dbReference type="Gene3D" id="3.30.479.30">
    <property type="entry name" value="Band 7 domain"/>
    <property type="match status" value="1"/>
</dbReference>
<keyword evidence="3" id="KW-0496">Mitochondrion</keyword>
<evidence type="ECO:0000259" key="5">
    <source>
        <dbReference type="SMART" id="SM00244"/>
    </source>
</evidence>
<dbReference type="SMART" id="SM00244">
    <property type="entry name" value="PHB"/>
    <property type="match status" value="1"/>
</dbReference>
<dbReference type="VEuPathDB" id="TriTrypDB:BSAL_57320"/>
<dbReference type="CDD" id="cd08829">
    <property type="entry name" value="SPFH_paraslipin"/>
    <property type="match status" value="1"/>
</dbReference>
<evidence type="ECO:0000313" key="6">
    <source>
        <dbReference type="EMBL" id="CUE91109.1"/>
    </source>
</evidence>
<dbReference type="Pfam" id="PF16200">
    <property type="entry name" value="Band_7_C"/>
    <property type="match status" value="1"/>
</dbReference>
<dbReference type="OrthoDB" id="434619at2759"/>
<dbReference type="GO" id="GO:0005886">
    <property type="term" value="C:plasma membrane"/>
    <property type="evidence" value="ECO:0007669"/>
    <property type="project" value="UniProtKB-ARBA"/>
</dbReference>
<protein>
    <recommendedName>
        <fullName evidence="5">Band 7 domain-containing protein</fullName>
    </recommendedName>
</protein>
<dbReference type="AlphaFoldDB" id="A0A0S4INS2"/>
<evidence type="ECO:0000313" key="7">
    <source>
        <dbReference type="Proteomes" id="UP000051952"/>
    </source>
</evidence>
<comment type="subcellular location">
    <subcellularLocation>
        <location evidence="1">Mitochondrion</location>
    </subcellularLocation>
</comment>
<dbReference type="InterPro" id="IPR050710">
    <property type="entry name" value="Band7/mec-2_domain"/>
</dbReference>
<evidence type="ECO:0000256" key="3">
    <source>
        <dbReference type="ARBA" id="ARBA00023128"/>
    </source>
</evidence>
<organism evidence="6 7">
    <name type="scientific">Bodo saltans</name>
    <name type="common">Flagellated protozoan</name>
    <dbReference type="NCBI Taxonomy" id="75058"/>
    <lineage>
        <taxon>Eukaryota</taxon>
        <taxon>Discoba</taxon>
        <taxon>Euglenozoa</taxon>
        <taxon>Kinetoplastea</taxon>
        <taxon>Metakinetoplastina</taxon>
        <taxon>Eubodonida</taxon>
        <taxon>Bodonidae</taxon>
        <taxon>Bodo</taxon>
    </lineage>
</organism>
<dbReference type="SUPFAM" id="SSF117892">
    <property type="entry name" value="Band 7/SPFH domain"/>
    <property type="match status" value="1"/>
</dbReference>
<name>A0A0S4INS2_BODSA</name>
<dbReference type="InterPro" id="IPR001107">
    <property type="entry name" value="Band_7"/>
</dbReference>
<dbReference type="PRINTS" id="PR00721">
    <property type="entry name" value="STOMATIN"/>
</dbReference>
<proteinExistence type="inferred from homology"/>
<dbReference type="GO" id="GO:0005739">
    <property type="term" value="C:mitochondrion"/>
    <property type="evidence" value="ECO:0007669"/>
    <property type="project" value="UniProtKB-SubCell"/>
</dbReference>